<accession>A0A2M4D1F7</accession>
<name>A0A2M4D1F7_ANODA</name>
<proteinExistence type="predicted"/>
<feature type="chain" id="PRO_5014960604" evidence="1">
    <location>
        <begin position="31"/>
        <end position="87"/>
    </location>
</feature>
<protein>
    <submittedName>
        <fullName evidence="2">Putative secreted protein</fullName>
    </submittedName>
</protein>
<feature type="signal peptide" evidence="1">
    <location>
        <begin position="1"/>
        <end position="30"/>
    </location>
</feature>
<evidence type="ECO:0000256" key="1">
    <source>
        <dbReference type="SAM" id="SignalP"/>
    </source>
</evidence>
<sequence length="87" mass="9903">MRDLNRWLHSTMRSGMRLTVLLVFWICSASKSPDRPSSSISASICAPKRCSTSTTRTSSRARWNRAAKRASSAIRRWITWITCRASI</sequence>
<keyword evidence="1" id="KW-0732">Signal</keyword>
<reference evidence="2" key="1">
    <citation type="submission" date="2018-01" db="EMBL/GenBank/DDBJ databases">
        <title>An insight into the sialome of Amazonian anophelines.</title>
        <authorList>
            <person name="Ribeiro J.M."/>
            <person name="Scarpassa V."/>
            <person name="Calvo E."/>
        </authorList>
    </citation>
    <scope>NUCLEOTIDE SEQUENCE</scope>
</reference>
<organism evidence="2">
    <name type="scientific">Anopheles darlingi</name>
    <name type="common">Mosquito</name>
    <dbReference type="NCBI Taxonomy" id="43151"/>
    <lineage>
        <taxon>Eukaryota</taxon>
        <taxon>Metazoa</taxon>
        <taxon>Ecdysozoa</taxon>
        <taxon>Arthropoda</taxon>
        <taxon>Hexapoda</taxon>
        <taxon>Insecta</taxon>
        <taxon>Pterygota</taxon>
        <taxon>Neoptera</taxon>
        <taxon>Endopterygota</taxon>
        <taxon>Diptera</taxon>
        <taxon>Nematocera</taxon>
        <taxon>Culicoidea</taxon>
        <taxon>Culicidae</taxon>
        <taxon>Anophelinae</taxon>
        <taxon>Anopheles</taxon>
    </lineage>
</organism>
<evidence type="ECO:0000313" key="2">
    <source>
        <dbReference type="EMBL" id="MBW71375.1"/>
    </source>
</evidence>
<dbReference type="EMBL" id="GGFL01007197">
    <property type="protein sequence ID" value="MBW71375.1"/>
    <property type="molecule type" value="Transcribed_RNA"/>
</dbReference>
<dbReference type="AlphaFoldDB" id="A0A2M4D1F7"/>